<evidence type="ECO:0000313" key="1">
    <source>
        <dbReference type="EMBL" id="RRT83878.1"/>
    </source>
</evidence>
<name>A0A427B5Y8_ENSVE</name>
<sequence length="96" mass="10022">MQVRPIPLSADACPATRTAGMMEVCDNMVSHKSSHVARWSLIASAGSGSTHLLLAGGYCSSPSAVRLRPPQAVAISTNAEMTSTTRCKPLRPTPTA</sequence>
<accession>A0A427B5Y8</accession>
<proteinExistence type="predicted"/>
<dbReference type="AlphaFoldDB" id="A0A427B5Y8"/>
<dbReference type="EMBL" id="AMZH03000415">
    <property type="protein sequence ID" value="RRT83878.1"/>
    <property type="molecule type" value="Genomic_DNA"/>
</dbReference>
<dbReference type="Proteomes" id="UP000287651">
    <property type="component" value="Unassembled WGS sequence"/>
</dbReference>
<protein>
    <submittedName>
        <fullName evidence="1">Uncharacterized protein</fullName>
    </submittedName>
</protein>
<organism evidence="1 2">
    <name type="scientific">Ensete ventricosum</name>
    <name type="common">Abyssinian banana</name>
    <name type="synonym">Musa ensete</name>
    <dbReference type="NCBI Taxonomy" id="4639"/>
    <lineage>
        <taxon>Eukaryota</taxon>
        <taxon>Viridiplantae</taxon>
        <taxon>Streptophyta</taxon>
        <taxon>Embryophyta</taxon>
        <taxon>Tracheophyta</taxon>
        <taxon>Spermatophyta</taxon>
        <taxon>Magnoliopsida</taxon>
        <taxon>Liliopsida</taxon>
        <taxon>Zingiberales</taxon>
        <taxon>Musaceae</taxon>
        <taxon>Ensete</taxon>
    </lineage>
</organism>
<reference evidence="1 2" key="1">
    <citation type="journal article" date="2014" name="Agronomy (Basel)">
        <title>A Draft Genome Sequence for Ensete ventricosum, the Drought-Tolerant Tree Against Hunger.</title>
        <authorList>
            <person name="Harrison J."/>
            <person name="Moore K.A."/>
            <person name="Paszkiewicz K."/>
            <person name="Jones T."/>
            <person name="Grant M."/>
            <person name="Ambacheew D."/>
            <person name="Muzemil S."/>
            <person name="Studholme D.J."/>
        </authorList>
    </citation>
    <scope>NUCLEOTIDE SEQUENCE [LARGE SCALE GENOMIC DNA]</scope>
</reference>
<comment type="caution">
    <text evidence="1">The sequence shown here is derived from an EMBL/GenBank/DDBJ whole genome shotgun (WGS) entry which is preliminary data.</text>
</comment>
<gene>
    <name evidence="1" type="ORF">B296_00004506</name>
</gene>
<evidence type="ECO:0000313" key="2">
    <source>
        <dbReference type="Proteomes" id="UP000287651"/>
    </source>
</evidence>